<dbReference type="InterPro" id="IPR007160">
    <property type="entry name" value="DUF362"/>
</dbReference>
<dbReference type="Pfam" id="PF04015">
    <property type="entry name" value="DUF362"/>
    <property type="match status" value="1"/>
</dbReference>
<sequence length="367" mass="40399">MKINEILIHHGNDMKEMAKCLLKHSEVEKEIEKNSHVGIKPNLVEAKPASTGATTHVELVEAVIDFLKEIGIQKITIMEGSWVGDSTEDAFHVCGYKKLAKEKRVELLDLKKDTYITKKSYEGDLKVCEAPLKVDYLINMPVMKGHCQTGITCALKNMKGCIPDFEKRRYHQMGLHGPIAAVNTIVKPDLILVDAINGDLTYEGGGTPVPMDRIFLAKDPVLIDAWAAKTMGWNLEEIPYIQIAEKLGVGSSNIHDAIIWEIGKATRKINPRTLRGEAKDYGEFVDEGNACSACYATLLYALKRLDEEGKLVTIVENLKIGQVYKGLSFPGMGVGDCTSGCDKNLPGCPPEAGAILEFLRKESAKGK</sequence>
<keyword evidence="3" id="KW-1185">Reference proteome</keyword>
<dbReference type="EMBL" id="FNPV01000004">
    <property type="protein sequence ID" value="SDY78465.1"/>
    <property type="molecule type" value="Genomic_DNA"/>
</dbReference>
<feature type="domain" description="DUF362" evidence="1">
    <location>
        <begin position="37"/>
        <end position="229"/>
    </location>
</feature>
<organism evidence="2 3">
    <name type="scientific">Tindallia californiensis</name>
    <dbReference type="NCBI Taxonomy" id="159292"/>
    <lineage>
        <taxon>Bacteria</taxon>
        <taxon>Bacillati</taxon>
        <taxon>Bacillota</taxon>
        <taxon>Clostridia</taxon>
        <taxon>Peptostreptococcales</taxon>
        <taxon>Tindalliaceae</taxon>
        <taxon>Tindallia</taxon>
    </lineage>
</organism>
<dbReference type="AlphaFoldDB" id="A0A1H3MQK8"/>
<name>A0A1H3MQK8_9FIRM</name>
<gene>
    <name evidence="2" type="ORF">SAMN05192546_104222</name>
</gene>
<proteinExistence type="predicted"/>
<dbReference type="STRING" id="159292.SAMN05192546_104222"/>
<accession>A0A1H3MQK8</accession>
<protein>
    <submittedName>
        <fullName evidence="2">Uncharacterized conserved protein, DUF362 family</fullName>
    </submittedName>
</protein>
<evidence type="ECO:0000259" key="1">
    <source>
        <dbReference type="Pfam" id="PF04015"/>
    </source>
</evidence>
<reference evidence="2 3" key="1">
    <citation type="submission" date="2016-10" db="EMBL/GenBank/DDBJ databases">
        <authorList>
            <person name="de Groot N.N."/>
        </authorList>
    </citation>
    <scope>NUCLEOTIDE SEQUENCE [LARGE SCALE GENOMIC DNA]</scope>
    <source>
        <strain evidence="2 3">APO</strain>
    </source>
</reference>
<dbReference type="RefSeq" id="WP_093312774.1">
    <property type="nucleotide sequence ID" value="NZ_FNPV01000004.1"/>
</dbReference>
<evidence type="ECO:0000313" key="3">
    <source>
        <dbReference type="Proteomes" id="UP000199230"/>
    </source>
</evidence>
<dbReference type="OrthoDB" id="9785671at2"/>
<dbReference type="Proteomes" id="UP000199230">
    <property type="component" value="Unassembled WGS sequence"/>
</dbReference>
<evidence type="ECO:0000313" key="2">
    <source>
        <dbReference type="EMBL" id="SDY78465.1"/>
    </source>
</evidence>